<evidence type="ECO:0000256" key="3">
    <source>
        <dbReference type="ARBA" id="ARBA00022598"/>
    </source>
</evidence>
<keyword evidence="3 8" id="KW-0436">Ligase</keyword>
<sequence>MTFAERLAKLSQADIADSLKGVLRGIERETLRINSNGSIAQTPHPKALGSALCHEYITTDFSEALLEFITIPHADPRQALAQLRDIHKFVLERIGDERLWPMSMPCYIESEDSIPIAQYGSSNVGKMKTLYRVGLKNRYGSMMQAIAGVHFNFSLPQAFWDKWLPAVSATDADQDAVSAAYFDMIRNYRRFCWLIPYLYGASPALCGSFIKDNQSNLPFERLPTGSYYLPYATSLRMSDLGYTNKAQSGLNVCYNQLDNYVASLRQAINTPSADYAKFAGKKNGQYQQLNSNVLQIENELYSPIRPKQPTRKLEKPTDALAERGVSYIEVRALDVNPFSDVGISLEQFYFLETFLVYCAVCPSAEMRGEDFAETERNLRSVVVEGRKPDLMLSHNGQSQTLQDWAQELLKGMAEVAVILDSVQGGDAYQSAVRTELDKVLDPSLTPSARILQHLKDTGQGSGAYALEMAEYYKQTLAQHQYSYHSEAELEQLVADSLAAQAEGERQDNVSFDQFLHDYFAVADRTCA</sequence>
<evidence type="ECO:0000256" key="7">
    <source>
        <dbReference type="ARBA" id="ARBA00048819"/>
    </source>
</evidence>
<evidence type="ECO:0000313" key="11">
    <source>
        <dbReference type="EMBL" id="GAA0366111.1"/>
    </source>
</evidence>
<evidence type="ECO:0000256" key="8">
    <source>
        <dbReference type="HAMAP-Rule" id="MF_00578"/>
    </source>
</evidence>
<dbReference type="NCBIfam" id="TIGR01434">
    <property type="entry name" value="glu_cys_ligase"/>
    <property type="match status" value="1"/>
</dbReference>
<dbReference type="Proteomes" id="UP001501757">
    <property type="component" value="Unassembled WGS sequence"/>
</dbReference>
<gene>
    <name evidence="8 11" type="primary">gshA</name>
    <name evidence="11" type="ORF">GCM10009092_33070</name>
</gene>
<keyword evidence="6 8" id="KW-0067">ATP-binding</keyword>
<feature type="domain" description="Glutamate--cysteine ligase" evidence="10">
    <location>
        <begin position="8"/>
        <end position="381"/>
    </location>
</feature>
<dbReference type="InterPro" id="IPR007370">
    <property type="entry name" value="Glu_cys_ligase"/>
</dbReference>
<evidence type="ECO:0000256" key="1">
    <source>
        <dbReference type="ARBA" id="ARBA00005006"/>
    </source>
</evidence>
<evidence type="ECO:0000256" key="5">
    <source>
        <dbReference type="ARBA" id="ARBA00022741"/>
    </source>
</evidence>
<name>A0ABN0XJW1_9ALTE</name>
<dbReference type="GO" id="GO:0016874">
    <property type="term" value="F:ligase activity"/>
    <property type="evidence" value="ECO:0007669"/>
    <property type="project" value="UniProtKB-KW"/>
</dbReference>
<dbReference type="Pfam" id="PF04262">
    <property type="entry name" value="Glu_cys_ligase"/>
    <property type="match status" value="1"/>
</dbReference>
<reference evidence="11 12" key="1">
    <citation type="journal article" date="2019" name="Int. J. Syst. Evol. Microbiol.">
        <title>The Global Catalogue of Microorganisms (GCM) 10K type strain sequencing project: providing services to taxonomists for standard genome sequencing and annotation.</title>
        <authorList>
            <consortium name="The Broad Institute Genomics Platform"/>
            <consortium name="The Broad Institute Genome Sequencing Center for Infectious Disease"/>
            <person name="Wu L."/>
            <person name="Ma J."/>
        </authorList>
    </citation>
    <scope>NUCLEOTIDE SEQUENCE [LARGE SCALE GENOMIC DNA]</scope>
    <source>
        <strain evidence="11 12">JCM 13378</strain>
    </source>
</reference>
<proteinExistence type="inferred from homology"/>
<dbReference type="InterPro" id="IPR014746">
    <property type="entry name" value="Gln_synth/guanido_kin_cat_dom"/>
</dbReference>
<dbReference type="PANTHER" id="PTHR38761">
    <property type="entry name" value="GLUTAMATE--CYSTEINE LIGASE"/>
    <property type="match status" value="1"/>
</dbReference>
<dbReference type="EC" id="6.3.2.2" evidence="8"/>
<comment type="pathway">
    <text evidence="1 8 9">Sulfur metabolism; glutathione biosynthesis; glutathione from L-cysteine and L-glutamate: step 1/2.</text>
</comment>
<evidence type="ECO:0000313" key="12">
    <source>
        <dbReference type="Proteomes" id="UP001501757"/>
    </source>
</evidence>
<dbReference type="EMBL" id="BAAAEI010000021">
    <property type="protein sequence ID" value="GAA0366111.1"/>
    <property type="molecule type" value="Genomic_DNA"/>
</dbReference>
<accession>A0ABN0XJW1</accession>
<comment type="catalytic activity">
    <reaction evidence="7 8 9">
        <text>L-cysteine + L-glutamate + ATP = gamma-L-glutamyl-L-cysteine + ADP + phosphate + H(+)</text>
        <dbReference type="Rhea" id="RHEA:13285"/>
        <dbReference type="ChEBI" id="CHEBI:15378"/>
        <dbReference type="ChEBI" id="CHEBI:29985"/>
        <dbReference type="ChEBI" id="CHEBI:30616"/>
        <dbReference type="ChEBI" id="CHEBI:35235"/>
        <dbReference type="ChEBI" id="CHEBI:43474"/>
        <dbReference type="ChEBI" id="CHEBI:58173"/>
        <dbReference type="ChEBI" id="CHEBI:456216"/>
        <dbReference type="EC" id="6.3.2.2"/>
    </reaction>
</comment>
<evidence type="ECO:0000259" key="10">
    <source>
        <dbReference type="Pfam" id="PF04262"/>
    </source>
</evidence>
<dbReference type="HAMAP" id="MF_00578">
    <property type="entry name" value="Glu_cys_ligase"/>
    <property type="match status" value="1"/>
</dbReference>
<comment type="similarity">
    <text evidence="2 8">Belongs to the glutamate--cysteine ligase type 1 family. Type 1 subfamily.</text>
</comment>
<evidence type="ECO:0000256" key="4">
    <source>
        <dbReference type="ARBA" id="ARBA00022684"/>
    </source>
</evidence>
<evidence type="ECO:0000256" key="9">
    <source>
        <dbReference type="RuleBase" id="RU004391"/>
    </source>
</evidence>
<comment type="caution">
    <text evidence="11">The sequence shown here is derived from an EMBL/GenBank/DDBJ whole genome shotgun (WGS) entry which is preliminary data.</text>
</comment>
<dbReference type="Gene3D" id="3.30.590.20">
    <property type="match status" value="1"/>
</dbReference>
<keyword evidence="5 8" id="KW-0547">Nucleotide-binding</keyword>
<dbReference type="PANTHER" id="PTHR38761:SF1">
    <property type="entry name" value="GLUTAMATE--CYSTEINE LIGASE"/>
    <property type="match status" value="1"/>
</dbReference>
<keyword evidence="4 8" id="KW-0317">Glutathione biosynthesis</keyword>
<evidence type="ECO:0000256" key="2">
    <source>
        <dbReference type="ARBA" id="ARBA00008772"/>
    </source>
</evidence>
<keyword evidence="12" id="KW-1185">Reference proteome</keyword>
<dbReference type="SUPFAM" id="SSF55931">
    <property type="entry name" value="Glutamine synthetase/guanido kinase"/>
    <property type="match status" value="1"/>
</dbReference>
<dbReference type="InterPro" id="IPR006334">
    <property type="entry name" value="Glut_cys_ligase"/>
</dbReference>
<protein>
    <recommendedName>
        <fullName evidence="8">Glutamate--cysteine ligase</fullName>
        <ecNumber evidence="8">6.3.2.2</ecNumber>
    </recommendedName>
    <alternativeName>
        <fullName evidence="8">Gamma-ECS</fullName>
        <shortName evidence="8">GCS</shortName>
    </alternativeName>
    <alternativeName>
        <fullName evidence="8">Gamma-glutamylcysteine synthetase</fullName>
    </alternativeName>
</protein>
<evidence type="ECO:0000256" key="6">
    <source>
        <dbReference type="ARBA" id="ARBA00022840"/>
    </source>
</evidence>
<organism evidence="11 12">
    <name type="scientific">Bowmanella denitrificans</name>
    <dbReference type="NCBI Taxonomy" id="366582"/>
    <lineage>
        <taxon>Bacteria</taxon>
        <taxon>Pseudomonadati</taxon>
        <taxon>Pseudomonadota</taxon>
        <taxon>Gammaproteobacteria</taxon>
        <taxon>Alteromonadales</taxon>
        <taxon>Alteromonadaceae</taxon>
        <taxon>Bowmanella</taxon>
    </lineage>
</organism>